<keyword evidence="2" id="KW-0378">Hydrolase</keyword>
<feature type="active site" description="Proton acceptor" evidence="3">
    <location>
        <position position="260"/>
    </location>
</feature>
<keyword evidence="5" id="KW-0812">Transmembrane</keyword>
<evidence type="ECO:0000256" key="1">
    <source>
        <dbReference type="ARBA" id="ARBA00009283"/>
    </source>
</evidence>
<dbReference type="Gene3D" id="3.30.420.150">
    <property type="entry name" value="Exopolyphosphatase. Domain 2"/>
    <property type="match status" value="1"/>
</dbReference>
<dbReference type="GeneID" id="100901509"/>
<name>A0AAJ6QVY2_9ACAR</name>
<dbReference type="GO" id="GO:0016020">
    <property type="term" value="C:membrane"/>
    <property type="evidence" value="ECO:0007669"/>
    <property type="project" value="TreeGrafter"/>
</dbReference>
<keyword evidence="6" id="KW-1185">Reference proteome</keyword>
<evidence type="ECO:0000256" key="3">
    <source>
        <dbReference type="PIRSR" id="PIRSR600407-1"/>
    </source>
</evidence>
<keyword evidence="5" id="KW-1133">Transmembrane helix</keyword>
<gene>
    <name evidence="7" type="primary">LOC100901509</name>
</gene>
<evidence type="ECO:0000256" key="5">
    <source>
        <dbReference type="SAM" id="Phobius"/>
    </source>
</evidence>
<dbReference type="Pfam" id="PF01150">
    <property type="entry name" value="GDA1_CD39"/>
    <property type="match status" value="1"/>
</dbReference>
<dbReference type="InterPro" id="IPR000407">
    <property type="entry name" value="GDA1_CD39_NTPase"/>
</dbReference>
<accession>A0AAJ6QVY2</accession>
<organism evidence="6 7">
    <name type="scientific">Galendromus occidentalis</name>
    <name type="common">western predatory mite</name>
    <dbReference type="NCBI Taxonomy" id="34638"/>
    <lineage>
        <taxon>Eukaryota</taxon>
        <taxon>Metazoa</taxon>
        <taxon>Ecdysozoa</taxon>
        <taxon>Arthropoda</taxon>
        <taxon>Chelicerata</taxon>
        <taxon>Arachnida</taxon>
        <taxon>Acari</taxon>
        <taxon>Parasitiformes</taxon>
        <taxon>Mesostigmata</taxon>
        <taxon>Gamasina</taxon>
        <taxon>Phytoseioidea</taxon>
        <taxon>Phytoseiidae</taxon>
        <taxon>Typhlodrominae</taxon>
        <taxon>Galendromus</taxon>
    </lineage>
</organism>
<keyword evidence="4" id="KW-0067">ATP-binding</keyword>
<dbReference type="Proteomes" id="UP000694867">
    <property type="component" value="Unplaced"/>
</dbReference>
<feature type="binding site" evidence="4">
    <location>
        <begin position="289"/>
        <end position="293"/>
    </location>
    <ligand>
        <name>ATP</name>
        <dbReference type="ChEBI" id="CHEBI:30616"/>
    </ligand>
</feature>
<dbReference type="Gene3D" id="3.30.420.40">
    <property type="match status" value="1"/>
</dbReference>
<comment type="similarity">
    <text evidence="1">Belongs to the GDA1/CD39 NTPase family.</text>
</comment>
<evidence type="ECO:0000313" key="7">
    <source>
        <dbReference type="RefSeq" id="XP_003747541.1"/>
    </source>
</evidence>
<dbReference type="GO" id="GO:0045134">
    <property type="term" value="F:UDP phosphatase activity"/>
    <property type="evidence" value="ECO:0007669"/>
    <property type="project" value="TreeGrafter"/>
</dbReference>
<keyword evidence="5" id="KW-0472">Membrane</keyword>
<dbReference type="GO" id="GO:0005524">
    <property type="term" value="F:ATP binding"/>
    <property type="evidence" value="ECO:0007669"/>
    <property type="project" value="UniProtKB-KW"/>
</dbReference>
<proteinExistence type="inferred from homology"/>
<dbReference type="RefSeq" id="XP_003747541.1">
    <property type="nucleotide sequence ID" value="XM_003747493.2"/>
</dbReference>
<dbReference type="PANTHER" id="PTHR11782:SF83">
    <property type="entry name" value="GUANOSINE-DIPHOSPHATASE"/>
    <property type="match status" value="1"/>
</dbReference>
<dbReference type="GO" id="GO:0004382">
    <property type="term" value="F:GDP phosphatase activity"/>
    <property type="evidence" value="ECO:0007669"/>
    <property type="project" value="TreeGrafter"/>
</dbReference>
<keyword evidence="4" id="KW-0547">Nucleotide-binding</keyword>
<feature type="transmembrane region" description="Helical" evidence="5">
    <location>
        <begin position="104"/>
        <end position="127"/>
    </location>
</feature>
<dbReference type="KEGG" id="goe:100901509"/>
<protein>
    <submittedName>
        <fullName evidence="7">Ectonucleoside triphosphate diphosphohydrolase 1</fullName>
    </submittedName>
</protein>
<evidence type="ECO:0000313" key="6">
    <source>
        <dbReference type="Proteomes" id="UP000694867"/>
    </source>
</evidence>
<reference evidence="7" key="1">
    <citation type="submission" date="2025-08" db="UniProtKB">
        <authorList>
            <consortium name="RefSeq"/>
        </authorList>
    </citation>
    <scope>IDENTIFICATION</scope>
</reference>
<dbReference type="PANTHER" id="PTHR11782">
    <property type="entry name" value="ADENOSINE/GUANOSINE DIPHOSPHATASE"/>
    <property type="match status" value="1"/>
</dbReference>
<sequence length="458" mass="51160">MGPANTRSVLARSMLASSQQRVENRLGDRGSSVFSIGEHATIDILLGSCAERFHLPVNGAIGLYSYDGTLLKGSSRVRSLVKPNETIYLQRKEDCDDFLFGCDWLRWGLLCFMIAIAGIITTSCLFAPLKHTHPFEMGVVIDAGSSHSEAVIFRWHHPKINGTGKALEEGRVKSHKGGISSLTPEEVYAEYRDMLNRTKMLIANYTDERAVLYMSATGGMRLLRMQNPDRASAIMESVREAMKESGFIFEMAEISAGADEGAQAWVSINHIEDRLSSYQPTFGSLDLGGASTQITVEVDRKEEATRSLKLYGKEHFVFSKSYLCFGLDQAYLRYVITLLIENSAFDNHNYTVESPCHCDGFTAQKNLSQILGPCVHSDRLPPHIEDEEDKIIVINGKWNATRCRVVTDDIFDAGTCGRHEYKYCFDEVNITLPMKMDYIAFSGFSSQRMKLGSEVVTD</sequence>
<evidence type="ECO:0000256" key="2">
    <source>
        <dbReference type="ARBA" id="ARBA00022801"/>
    </source>
</evidence>
<dbReference type="GO" id="GO:0009134">
    <property type="term" value="P:nucleoside diphosphate catabolic process"/>
    <property type="evidence" value="ECO:0007669"/>
    <property type="project" value="TreeGrafter"/>
</dbReference>
<evidence type="ECO:0000256" key="4">
    <source>
        <dbReference type="PIRSR" id="PIRSR600407-2"/>
    </source>
</evidence>
<dbReference type="AlphaFoldDB" id="A0AAJ6QVY2"/>
<dbReference type="GO" id="GO:0017111">
    <property type="term" value="F:ribonucleoside triphosphate phosphatase activity"/>
    <property type="evidence" value="ECO:0007669"/>
    <property type="project" value="TreeGrafter"/>
</dbReference>